<dbReference type="EMBL" id="GL883077">
    <property type="protein sequence ID" value="EGF93766.1"/>
    <property type="molecule type" value="Genomic_DNA"/>
</dbReference>
<reference evidence="2" key="1">
    <citation type="submission" date="2011-03" db="EMBL/GenBank/DDBJ databases">
        <title>Draft genome sequence of Brevundimonas diminuta.</title>
        <authorList>
            <person name="Brown P.J.B."/>
            <person name="Buechlein A."/>
            <person name="Hemmerich C."/>
            <person name="Brun Y.V."/>
        </authorList>
    </citation>
    <scope>NUCLEOTIDE SEQUENCE [LARGE SCALE GENOMIC DNA]</scope>
    <source>
        <strain evidence="2">C19</strain>
    </source>
</reference>
<dbReference type="AlphaFoldDB" id="F4QH13"/>
<proteinExistence type="predicted"/>
<sequence>MLSAVCDRPALGGKRFDDILSIQKKKAGSFPPAFLRLR</sequence>
<evidence type="ECO:0000313" key="2">
    <source>
        <dbReference type="Proteomes" id="UP000006512"/>
    </source>
</evidence>
<accession>F4QH13</accession>
<organism evidence="1 2">
    <name type="scientific">Asticcacaulis biprosthecium C19</name>
    <dbReference type="NCBI Taxonomy" id="715226"/>
    <lineage>
        <taxon>Bacteria</taxon>
        <taxon>Pseudomonadati</taxon>
        <taxon>Pseudomonadota</taxon>
        <taxon>Alphaproteobacteria</taxon>
        <taxon>Caulobacterales</taxon>
        <taxon>Caulobacteraceae</taxon>
        <taxon>Asticcacaulis</taxon>
    </lineage>
</organism>
<protein>
    <submittedName>
        <fullName evidence="1">Uncharacterized protein</fullName>
    </submittedName>
</protein>
<dbReference type="Proteomes" id="UP000006512">
    <property type="component" value="Unassembled WGS sequence"/>
</dbReference>
<dbReference type="HOGENOM" id="CLU_3323866_0_0_5"/>
<gene>
    <name evidence="1" type="ORF">ABI_22080</name>
</gene>
<evidence type="ECO:0000313" key="1">
    <source>
        <dbReference type="EMBL" id="EGF93766.1"/>
    </source>
</evidence>
<keyword evidence="2" id="KW-1185">Reference proteome</keyword>
<name>F4QH13_9CAUL</name>